<feature type="compositionally biased region" description="Low complexity" evidence="3">
    <location>
        <begin position="411"/>
        <end position="426"/>
    </location>
</feature>
<reference evidence="5" key="1">
    <citation type="submission" date="2022-01" db="EMBL/GenBank/DDBJ databases">
        <authorList>
            <person name="King R."/>
        </authorList>
    </citation>
    <scope>NUCLEOTIDE SEQUENCE</scope>
</reference>
<comment type="similarity">
    <text evidence="1">Belongs to the arrestin family.</text>
</comment>
<organism evidence="5 6">
    <name type="scientific">Psylliodes chrysocephalus</name>
    <dbReference type="NCBI Taxonomy" id="3402493"/>
    <lineage>
        <taxon>Eukaryota</taxon>
        <taxon>Metazoa</taxon>
        <taxon>Ecdysozoa</taxon>
        <taxon>Arthropoda</taxon>
        <taxon>Hexapoda</taxon>
        <taxon>Insecta</taxon>
        <taxon>Pterygota</taxon>
        <taxon>Neoptera</taxon>
        <taxon>Endopterygota</taxon>
        <taxon>Coleoptera</taxon>
        <taxon>Polyphaga</taxon>
        <taxon>Cucujiformia</taxon>
        <taxon>Chrysomeloidea</taxon>
        <taxon>Chrysomelidae</taxon>
        <taxon>Galerucinae</taxon>
        <taxon>Alticini</taxon>
        <taxon>Psylliodes</taxon>
    </lineage>
</organism>
<evidence type="ECO:0000256" key="3">
    <source>
        <dbReference type="SAM" id="MobiDB-lite"/>
    </source>
</evidence>
<feature type="region of interest" description="Disordered" evidence="3">
    <location>
        <begin position="409"/>
        <end position="433"/>
    </location>
</feature>
<dbReference type="EMBL" id="OV651818">
    <property type="protein sequence ID" value="CAH1111888.1"/>
    <property type="molecule type" value="Genomic_DNA"/>
</dbReference>
<accession>A0A9P0D7Z3</accession>
<evidence type="ECO:0000256" key="2">
    <source>
        <dbReference type="ARBA" id="ARBA00022606"/>
    </source>
</evidence>
<evidence type="ECO:0000313" key="6">
    <source>
        <dbReference type="Proteomes" id="UP001153636"/>
    </source>
</evidence>
<dbReference type="PANTHER" id="PTHR11188:SF17">
    <property type="entry name" value="FI21816P1"/>
    <property type="match status" value="1"/>
</dbReference>
<dbReference type="InterPro" id="IPR011021">
    <property type="entry name" value="Arrestin-like_N"/>
</dbReference>
<dbReference type="SMART" id="SM01017">
    <property type="entry name" value="Arrestin_C"/>
    <property type="match status" value="1"/>
</dbReference>
<dbReference type="InterPro" id="IPR011022">
    <property type="entry name" value="Arrestin_C-like"/>
</dbReference>
<gene>
    <name evidence="5" type="ORF">PSYICH_LOCUS12799</name>
</gene>
<dbReference type="SUPFAM" id="SSF81296">
    <property type="entry name" value="E set domains"/>
    <property type="match status" value="2"/>
</dbReference>
<dbReference type="AlphaFoldDB" id="A0A9P0D7Z3"/>
<keyword evidence="2" id="KW-0716">Sensory transduction</keyword>
<keyword evidence="6" id="KW-1185">Reference proteome</keyword>
<dbReference type="OrthoDB" id="2333384at2759"/>
<dbReference type="Gene3D" id="2.60.40.640">
    <property type="match status" value="2"/>
</dbReference>
<dbReference type="InterPro" id="IPR014752">
    <property type="entry name" value="Arrestin-like_C"/>
</dbReference>
<dbReference type="PANTHER" id="PTHR11188">
    <property type="entry name" value="ARRESTIN DOMAIN CONTAINING PROTEIN"/>
    <property type="match status" value="1"/>
</dbReference>
<evidence type="ECO:0000256" key="1">
    <source>
        <dbReference type="ARBA" id="ARBA00005298"/>
    </source>
</evidence>
<dbReference type="InterPro" id="IPR050357">
    <property type="entry name" value="Arrestin_domain-protein"/>
</dbReference>
<dbReference type="InterPro" id="IPR014756">
    <property type="entry name" value="Ig_E-set"/>
</dbReference>
<sequence>MGCRIVLDCPHKVHAGNKVSGRVQCKFCVHENIKEIRCVLKGLELIGSHPHKAKEFFNRKQILVPRGILKPGRYEYPFSIDLPVDIPSSFDDHPALVQYILKAVVDIPSNSQEDVVILHVFANVDLRKFEKDLIMKPFSLGSSSNRVGCCCWSSTPIEMSMSLEKNAFLVGETINVKIHVQNNSVHKMESMSVCLKRVFEYKNNESDKRSHSKVKEIIANECLSGVEGNEEQTIYSRITIPAYTEVYSFILCHCVKEVFLLQADGSARTSHVTVQIPIFLGHIGLPIIEEVGGTGEGLSDSHSRSRYFPSNESRSRLGISHKTIRPDRLDLAHHVPPSEGNITYARPRTASFYPTQTPTTPVPSLEQPNYATIAEQQNISTHLNKEYYGPQKQSFGNAVQQSFGNVQQENFSSTQQQTFDPTPQQSEIGSTTQDHVHYPTQGGALSSIIEPASMYESYEQ</sequence>
<evidence type="ECO:0000313" key="5">
    <source>
        <dbReference type="EMBL" id="CAH1111888.1"/>
    </source>
</evidence>
<proteinExistence type="inferred from homology"/>
<evidence type="ECO:0000259" key="4">
    <source>
        <dbReference type="SMART" id="SM01017"/>
    </source>
</evidence>
<feature type="domain" description="Arrestin C-terminal-like" evidence="4">
    <location>
        <begin position="153"/>
        <end position="285"/>
    </location>
</feature>
<dbReference type="Proteomes" id="UP001153636">
    <property type="component" value="Chromosome 6"/>
</dbReference>
<name>A0A9P0D7Z3_9CUCU</name>
<dbReference type="GO" id="GO:0015031">
    <property type="term" value="P:protein transport"/>
    <property type="evidence" value="ECO:0007669"/>
    <property type="project" value="TreeGrafter"/>
</dbReference>
<dbReference type="GO" id="GO:0005737">
    <property type="term" value="C:cytoplasm"/>
    <property type="evidence" value="ECO:0007669"/>
    <property type="project" value="TreeGrafter"/>
</dbReference>
<dbReference type="Pfam" id="PF02752">
    <property type="entry name" value="Arrestin_C"/>
    <property type="match status" value="1"/>
</dbReference>
<protein>
    <recommendedName>
        <fullName evidence="4">Arrestin C-terminal-like domain-containing protein</fullName>
    </recommendedName>
</protein>
<dbReference type="Pfam" id="PF00339">
    <property type="entry name" value="Arrestin_N"/>
    <property type="match status" value="1"/>
</dbReference>